<dbReference type="InterPro" id="IPR036388">
    <property type="entry name" value="WH-like_DNA-bd_sf"/>
</dbReference>
<keyword evidence="1" id="KW-0805">Transcription regulation</keyword>
<evidence type="ECO:0000256" key="2">
    <source>
        <dbReference type="ARBA" id="ARBA00023125"/>
    </source>
</evidence>
<reference evidence="5 6" key="1">
    <citation type="journal article" date="2019" name="Indoor Air">
        <title>Impacts of indoor surface finishes on bacterial viability.</title>
        <authorList>
            <person name="Hu J."/>
            <person name="Maamar S.B."/>
            <person name="Glawe A.J."/>
            <person name="Gottel N."/>
            <person name="Gilbert J.A."/>
            <person name="Hartmann E.M."/>
        </authorList>
    </citation>
    <scope>NUCLEOTIDE SEQUENCE [LARGE SCALE GENOMIC DNA]</scope>
    <source>
        <strain evidence="5 6">AF060A6</strain>
    </source>
</reference>
<dbReference type="Gene3D" id="1.10.10.10">
    <property type="entry name" value="Winged helix-like DNA-binding domain superfamily/Winged helix DNA-binding domain"/>
    <property type="match status" value="1"/>
</dbReference>
<dbReference type="RefSeq" id="WP_136379202.1">
    <property type="nucleotide sequence ID" value="NZ_SLUB01000011.1"/>
</dbReference>
<dbReference type="SUPFAM" id="SSF46785">
    <property type="entry name" value="Winged helix' DNA-binding domain"/>
    <property type="match status" value="1"/>
</dbReference>
<dbReference type="Pfam" id="PF01047">
    <property type="entry name" value="MarR"/>
    <property type="match status" value="1"/>
</dbReference>
<comment type="caution">
    <text evidence="5">The sequence shown here is derived from an EMBL/GenBank/DDBJ whole genome shotgun (WGS) entry which is preliminary data.</text>
</comment>
<proteinExistence type="predicted"/>
<dbReference type="PANTHER" id="PTHR42756">
    <property type="entry name" value="TRANSCRIPTIONAL REGULATOR, MARR"/>
    <property type="match status" value="1"/>
</dbReference>
<organism evidence="5 6">
    <name type="scientific">Bacillus timonensis</name>
    <dbReference type="NCBI Taxonomy" id="1033734"/>
    <lineage>
        <taxon>Bacteria</taxon>
        <taxon>Bacillati</taxon>
        <taxon>Bacillota</taxon>
        <taxon>Bacilli</taxon>
        <taxon>Bacillales</taxon>
        <taxon>Bacillaceae</taxon>
        <taxon>Bacillus</taxon>
    </lineage>
</organism>
<evidence type="ECO:0000256" key="1">
    <source>
        <dbReference type="ARBA" id="ARBA00023015"/>
    </source>
</evidence>
<evidence type="ECO:0000259" key="4">
    <source>
        <dbReference type="PROSITE" id="PS50995"/>
    </source>
</evidence>
<dbReference type="InterPro" id="IPR036390">
    <property type="entry name" value="WH_DNA-bd_sf"/>
</dbReference>
<sequence>MAGICTNQPFLILMQTSRAIQERIRDDMMKNNLSITEFSVLEVLFHKGKQTIHQIGKSVLVTSGSMTYVIDKLEQKGLLKRSACPDDRRAIHVSLTTDGSELMNRIMPEHEDCVDSVFNSLNSQEVDTLIDLLKRVKEKVES</sequence>
<dbReference type="STRING" id="1033734.GCA_000285535_04423"/>
<keyword evidence="6" id="KW-1185">Reference proteome</keyword>
<dbReference type="InterPro" id="IPR000835">
    <property type="entry name" value="HTH_MarR-typ"/>
</dbReference>
<dbReference type="EMBL" id="SLUB01000011">
    <property type="protein sequence ID" value="THE13151.1"/>
    <property type="molecule type" value="Genomic_DNA"/>
</dbReference>
<gene>
    <name evidence="5" type="ORF">E1I69_08610</name>
</gene>
<dbReference type="PANTHER" id="PTHR42756:SF1">
    <property type="entry name" value="TRANSCRIPTIONAL REPRESSOR OF EMRAB OPERON"/>
    <property type="match status" value="1"/>
</dbReference>
<accession>A0A4S3PTR5</accession>
<dbReference type="PROSITE" id="PS50995">
    <property type="entry name" value="HTH_MARR_2"/>
    <property type="match status" value="1"/>
</dbReference>
<dbReference type="GO" id="GO:0003700">
    <property type="term" value="F:DNA-binding transcription factor activity"/>
    <property type="evidence" value="ECO:0007669"/>
    <property type="project" value="InterPro"/>
</dbReference>
<keyword evidence="3" id="KW-0804">Transcription</keyword>
<protein>
    <submittedName>
        <fullName evidence="5">MarR family transcriptional regulator</fullName>
    </submittedName>
</protein>
<name>A0A4S3PTR5_9BACI</name>
<dbReference type="AlphaFoldDB" id="A0A4S3PTR5"/>
<evidence type="ECO:0000313" key="6">
    <source>
        <dbReference type="Proteomes" id="UP000306477"/>
    </source>
</evidence>
<keyword evidence="2" id="KW-0238">DNA-binding</keyword>
<evidence type="ECO:0000256" key="3">
    <source>
        <dbReference type="ARBA" id="ARBA00023163"/>
    </source>
</evidence>
<feature type="domain" description="HTH marR-type" evidence="4">
    <location>
        <begin position="6"/>
        <end position="138"/>
    </location>
</feature>
<dbReference type="OrthoDB" id="9799747at2"/>
<evidence type="ECO:0000313" key="5">
    <source>
        <dbReference type="EMBL" id="THE13151.1"/>
    </source>
</evidence>
<dbReference type="GO" id="GO:0003677">
    <property type="term" value="F:DNA binding"/>
    <property type="evidence" value="ECO:0007669"/>
    <property type="project" value="UniProtKB-KW"/>
</dbReference>
<dbReference type="PRINTS" id="PR00598">
    <property type="entry name" value="HTHMARR"/>
</dbReference>
<dbReference type="Proteomes" id="UP000306477">
    <property type="component" value="Unassembled WGS sequence"/>
</dbReference>
<dbReference type="PROSITE" id="PS01117">
    <property type="entry name" value="HTH_MARR_1"/>
    <property type="match status" value="1"/>
</dbReference>
<dbReference type="SMART" id="SM00347">
    <property type="entry name" value="HTH_MARR"/>
    <property type="match status" value="1"/>
</dbReference>
<dbReference type="InterPro" id="IPR023187">
    <property type="entry name" value="Tscrpt_reg_MarR-type_CS"/>
</dbReference>